<protein>
    <recommendedName>
        <fullName evidence="3">Small metal-binding protein</fullName>
    </recommendedName>
</protein>
<keyword evidence="2" id="KW-1185">Reference proteome</keyword>
<evidence type="ECO:0000313" key="1">
    <source>
        <dbReference type="EMBL" id="SCY81800.1"/>
    </source>
</evidence>
<gene>
    <name evidence="1" type="ORF">SAMN05216233_12370</name>
</gene>
<dbReference type="Pfam" id="PF06348">
    <property type="entry name" value="DUF1059"/>
    <property type="match status" value="1"/>
</dbReference>
<dbReference type="STRING" id="419481.SAMN05216233_12370"/>
<evidence type="ECO:0008006" key="3">
    <source>
        <dbReference type="Google" id="ProtNLM"/>
    </source>
</evidence>
<dbReference type="InterPro" id="IPR009409">
    <property type="entry name" value="DUF1059"/>
</dbReference>
<dbReference type="OrthoDB" id="4560214at2"/>
<sequence>MSRYFIDCRNHPSDTKCSVALAADTKEELLEAVVQHGTQCHGYQDTPEFREKIMREFKEGSPPIKV</sequence>
<proteinExistence type="predicted"/>
<accession>A0A1G5J1G5</accession>
<dbReference type="RefSeq" id="WP_092214629.1">
    <property type="nucleotide sequence ID" value="NZ_FMUX01000023.1"/>
</dbReference>
<organism evidence="1 2">
    <name type="scientific">Desulfoluna spongiiphila</name>
    <dbReference type="NCBI Taxonomy" id="419481"/>
    <lineage>
        <taxon>Bacteria</taxon>
        <taxon>Pseudomonadati</taxon>
        <taxon>Thermodesulfobacteriota</taxon>
        <taxon>Desulfobacteria</taxon>
        <taxon>Desulfobacterales</taxon>
        <taxon>Desulfolunaceae</taxon>
        <taxon>Desulfoluna</taxon>
    </lineage>
</organism>
<name>A0A1G5J1G5_9BACT</name>
<reference evidence="1 2" key="1">
    <citation type="submission" date="2016-10" db="EMBL/GenBank/DDBJ databases">
        <authorList>
            <person name="de Groot N.N."/>
        </authorList>
    </citation>
    <scope>NUCLEOTIDE SEQUENCE [LARGE SCALE GENOMIC DNA]</scope>
    <source>
        <strain evidence="1 2">AA1</strain>
    </source>
</reference>
<evidence type="ECO:0000313" key="2">
    <source>
        <dbReference type="Proteomes" id="UP000198870"/>
    </source>
</evidence>
<dbReference type="Proteomes" id="UP000198870">
    <property type="component" value="Unassembled WGS sequence"/>
</dbReference>
<dbReference type="AlphaFoldDB" id="A0A1G5J1G5"/>
<dbReference type="EMBL" id="FMUX01000023">
    <property type="protein sequence ID" value="SCY81800.1"/>
    <property type="molecule type" value="Genomic_DNA"/>
</dbReference>